<dbReference type="OrthoDB" id="288203at2759"/>
<dbReference type="PANTHER" id="PTHR11814">
    <property type="entry name" value="SULFATE TRANSPORTER"/>
    <property type="match status" value="1"/>
</dbReference>
<evidence type="ECO:0000256" key="4">
    <source>
        <dbReference type="ARBA" id="ARBA00023136"/>
    </source>
</evidence>
<protein>
    <recommendedName>
        <fullName evidence="6">SLC26A/SulP transporter domain-containing protein</fullName>
    </recommendedName>
</protein>
<dbReference type="InterPro" id="IPR001902">
    <property type="entry name" value="SLC26A/SulP_fam"/>
</dbReference>
<dbReference type="AlphaFoldDB" id="A0A9P0PWV2"/>
<name>A0A9P0PWV2_ACAOB</name>
<dbReference type="GO" id="GO:0016020">
    <property type="term" value="C:membrane"/>
    <property type="evidence" value="ECO:0007669"/>
    <property type="project" value="UniProtKB-SubCell"/>
</dbReference>
<sequence>MKSAAEANRHLLCLNAKDMLKSYIPVLIWLPQYNYGSFFQDLLAGFTVGLTEIPQGIAYAIVAGLPSHYGLYSGFMGCFIYFILGSAKDINIGPTAIMALMIQPHVGTMGPAGAVLITFLSGLIIFICGLFQLGKGEFMRKYFI</sequence>
<feature type="domain" description="SLC26A/SulP transporter" evidence="6">
    <location>
        <begin position="38"/>
        <end position="135"/>
    </location>
</feature>
<comment type="caution">
    <text evidence="7">The sequence shown here is derived from an EMBL/GenBank/DDBJ whole genome shotgun (WGS) entry which is preliminary data.</text>
</comment>
<evidence type="ECO:0000256" key="2">
    <source>
        <dbReference type="ARBA" id="ARBA00022692"/>
    </source>
</evidence>
<accession>A0A9P0PWV2</accession>
<keyword evidence="8" id="KW-1185">Reference proteome</keyword>
<dbReference type="EMBL" id="CAKOFQ010007272">
    <property type="protein sequence ID" value="CAH1996920.1"/>
    <property type="molecule type" value="Genomic_DNA"/>
</dbReference>
<evidence type="ECO:0000259" key="6">
    <source>
        <dbReference type="Pfam" id="PF00916"/>
    </source>
</evidence>
<dbReference type="GO" id="GO:0055085">
    <property type="term" value="P:transmembrane transport"/>
    <property type="evidence" value="ECO:0007669"/>
    <property type="project" value="InterPro"/>
</dbReference>
<evidence type="ECO:0000256" key="1">
    <source>
        <dbReference type="ARBA" id="ARBA00004141"/>
    </source>
</evidence>
<gene>
    <name evidence="7" type="ORF">ACAOBT_LOCUS23432</name>
</gene>
<dbReference type="Proteomes" id="UP001152888">
    <property type="component" value="Unassembled WGS sequence"/>
</dbReference>
<keyword evidence="2 5" id="KW-0812">Transmembrane</keyword>
<comment type="subcellular location">
    <subcellularLocation>
        <location evidence="1">Membrane</location>
        <topology evidence="1">Multi-pass membrane protein</topology>
    </subcellularLocation>
</comment>
<feature type="transmembrane region" description="Helical" evidence="5">
    <location>
        <begin position="107"/>
        <end position="131"/>
    </location>
</feature>
<evidence type="ECO:0000313" key="7">
    <source>
        <dbReference type="EMBL" id="CAH1996920.1"/>
    </source>
</evidence>
<proteinExistence type="predicted"/>
<dbReference type="Pfam" id="PF00916">
    <property type="entry name" value="Sulfate_transp"/>
    <property type="match status" value="1"/>
</dbReference>
<keyword evidence="4 5" id="KW-0472">Membrane</keyword>
<evidence type="ECO:0000313" key="8">
    <source>
        <dbReference type="Proteomes" id="UP001152888"/>
    </source>
</evidence>
<evidence type="ECO:0000256" key="5">
    <source>
        <dbReference type="SAM" id="Phobius"/>
    </source>
</evidence>
<evidence type="ECO:0000256" key="3">
    <source>
        <dbReference type="ARBA" id="ARBA00022989"/>
    </source>
</evidence>
<reference evidence="7" key="1">
    <citation type="submission" date="2022-03" db="EMBL/GenBank/DDBJ databases">
        <authorList>
            <person name="Sayadi A."/>
        </authorList>
    </citation>
    <scope>NUCLEOTIDE SEQUENCE</scope>
</reference>
<organism evidence="7 8">
    <name type="scientific">Acanthoscelides obtectus</name>
    <name type="common">Bean weevil</name>
    <name type="synonym">Bruchus obtectus</name>
    <dbReference type="NCBI Taxonomy" id="200917"/>
    <lineage>
        <taxon>Eukaryota</taxon>
        <taxon>Metazoa</taxon>
        <taxon>Ecdysozoa</taxon>
        <taxon>Arthropoda</taxon>
        <taxon>Hexapoda</taxon>
        <taxon>Insecta</taxon>
        <taxon>Pterygota</taxon>
        <taxon>Neoptera</taxon>
        <taxon>Endopterygota</taxon>
        <taxon>Coleoptera</taxon>
        <taxon>Polyphaga</taxon>
        <taxon>Cucujiformia</taxon>
        <taxon>Chrysomeloidea</taxon>
        <taxon>Chrysomelidae</taxon>
        <taxon>Bruchinae</taxon>
        <taxon>Bruchini</taxon>
        <taxon>Acanthoscelides</taxon>
    </lineage>
</organism>
<keyword evidence="3 5" id="KW-1133">Transmembrane helix</keyword>
<dbReference type="InterPro" id="IPR011547">
    <property type="entry name" value="SLC26A/SulP_dom"/>
</dbReference>